<dbReference type="Pfam" id="PF07690">
    <property type="entry name" value="MFS_1"/>
    <property type="match status" value="1"/>
</dbReference>
<evidence type="ECO:0000256" key="18">
    <source>
        <dbReference type="ARBA" id="ARBA00044903"/>
    </source>
</evidence>
<feature type="transmembrane region" description="Helical" evidence="26">
    <location>
        <begin position="388"/>
        <end position="412"/>
    </location>
</feature>
<evidence type="ECO:0000256" key="17">
    <source>
        <dbReference type="ARBA" id="ARBA00044900"/>
    </source>
</evidence>
<sequence>MTAARRPLLPWLVWGVAVVAYVIAVVNRSSLAALGPATQEHFGIDATALSMFAVIQLVVYAGLQIPVGTLLDRFGPTAMILSGGILMLTGQLVMATVHDVRLAILARVLVGAGDACTFISVIRLLPEWFALRQLPVVNQITALLGQVGQLISVMPLALAVSVFGWTVGFAGVAAVGLLIALIGAVVLRDAPGRGTAVERMLGRIGRMSRGARSFAGHESTAELGAVAPPPTELVSIVGVRGAAAPPAGFWRRLRILLRIPGVRLAFWIHFTPPFAANVLLLLWGTPFFTGGVGLSPTASAGLLSLAVVASMVAGATLGPLTSRFMERRVWVVLVGSCAVMLVWVVTLLWPGSPPFAVLVVLVLVVPVGGPTSMIAFEVARSHTPRSYLGLATGFVNMGGFIATLIAVFLIGLTLDLQGAGEPENYSLPAFRWAFATQIPIWLLGLAMILLEMRRTGRWMNRHGRSLR</sequence>
<evidence type="ECO:0000259" key="27">
    <source>
        <dbReference type="PROSITE" id="PS50850"/>
    </source>
</evidence>
<dbReference type="AlphaFoldDB" id="A0A939MQD2"/>
<evidence type="ECO:0000256" key="22">
    <source>
        <dbReference type="ARBA" id="ARBA00044985"/>
    </source>
</evidence>
<comment type="catalytic activity">
    <reaction evidence="21">
        <text>L-lysyl-glycine(out) = L-lysyl-glycine(in)</text>
        <dbReference type="Rhea" id="RHEA:79407"/>
        <dbReference type="ChEBI" id="CHEBI:191202"/>
    </reaction>
</comment>
<comment type="subunit">
    <text evidence="25">Homodimer. Interacts with lysosomal protein GLMP (via lumenal domain); the interaction starts while both proteins are still in the endoplasmic reticulum and is required for stabilization of MFSD1 in lysosomes but has no direct effect on its targeting to lysosomes or transporter activity.</text>
</comment>
<feature type="transmembrane region" description="Helical" evidence="26">
    <location>
        <begin position="137"/>
        <end position="157"/>
    </location>
</feature>
<feature type="domain" description="Major facilitator superfamily (MFS) profile" evidence="27">
    <location>
        <begin position="13"/>
        <end position="456"/>
    </location>
</feature>
<evidence type="ECO:0000256" key="7">
    <source>
        <dbReference type="ARBA" id="ARBA00023136"/>
    </source>
</evidence>
<keyword evidence="5 26" id="KW-0812">Transmembrane</keyword>
<comment type="subcellular location">
    <subcellularLocation>
        <location evidence="2">Cell membrane</location>
        <topology evidence="2">Multi-pass membrane protein</topology>
    </subcellularLocation>
    <subcellularLocation>
        <location evidence="1">Lysosome membrane</location>
        <topology evidence="1">Multi-pass membrane protein</topology>
    </subcellularLocation>
</comment>
<dbReference type="Proteomes" id="UP000664382">
    <property type="component" value="Unassembled WGS sequence"/>
</dbReference>
<dbReference type="GO" id="GO:0005886">
    <property type="term" value="C:plasma membrane"/>
    <property type="evidence" value="ECO:0007669"/>
    <property type="project" value="UniProtKB-SubCell"/>
</dbReference>
<feature type="transmembrane region" description="Helical" evidence="26">
    <location>
        <begin position="48"/>
        <end position="71"/>
    </location>
</feature>
<feature type="transmembrane region" description="Helical" evidence="26">
    <location>
        <begin position="297"/>
        <end position="317"/>
    </location>
</feature>
<dbReference type="PROSITE" id="PS50850">
    <property type="entry name" value="MFS"/>
    <property type="match status" value="1"/>
</dbReference>
<comment type="catalytic activity">
    <reaction evidence="20">
        <text>L-alanyl-L-lysine(out) = L-alanyl-L-lysine(in)</text>
        <dbReference type="Rhea" id="RHEA:79415"/>
        <dbReference type="ChEBI" id="CHEBI:192470"/>
    </reaction>
</comment>
<dbReference type="GO" id="GO:0005765">
    <property type="term" value="C:lysosomal membrane"/>
    <property type="evidence" value="ECO:0007669"/>
    <property type="project" value="UniProtKB-SubCell"/>
</dbReference>
<evidence type="ECO:0000256" key="14">
    <source>
        <dbReference type="ARBA" id="ARBA00044893"/>
    </source>
</evidence>
<dbReference type="InterPro" id="IPR011701">
    <property type="entry name" value="MFS"/>
</dbReference>
<reference evidence="28" key="1">
    <citation type="submission" date="2021-03" db="EMBL/GenBank/DDBJ databases">
        <title>Leucobacter chromiisoli sp. nov., isolated from chromium-containing soil of chemical plant.</title>
        <authorList>
            <person name="Xu Z."/>
        </authorList>
    </citation>
    <scope>NUCLEOTIDE SEQUENCE</scope>
    <source>
        <strain evidence="28">S27</strain>
    </source>
</reference>
<evidence type="ECO:0000256" key="23">
    <source>
        <dbReference type="ARBA" id="ARBA00045018"/>
    </source>
</evidence>
<comment type="similarity">
    <text evidence="3">Belongs to the major facilitator superfamily.</text>
</comment>
<evidence type="ECO:0000256" key="12">
    <source>
        <dbReference type="ARBA" id="ARBA00044884"/>
    </source>
</evidence>
<evidence type="ECO:0000256" key="21">
    <source>
        <dbReference type="ARBA" id="ARBA00044924"/>
    </source>
</evidence>
<name>A0A939MQD2_9MICO</name>
<feature type="transmembrane region" description="Helical" evidence="26">
    <location>
        <begin position="264"/>
        <end position="285"/>
    </location>
</feature>
<evidence type="ECO:0000256" key="10">
    <source>
        <dbReference type="ARBA" id="ARBA00044878"/>
    </source>
</evidence>
<keyword evidence="29" id="KW-1185">Reference proteome</keyword>
<evidence type="ECO:0000256" key="13">
    <source>
        <dbReference type="ARBA" id="ARBA00044891"/>
    </source>
</evidence>
<comment type="catalytic activity">
    <reaction evidence="14">
        <text>L-alpha-aminoacyl-L-lysine(out) = L-alpha-aminoacyl-L-lysine(in)</text>
        <dbReference type="Rhea" id="RHEA:79383"/>
        <dbReference type="ChEBI" id="CHEBI:229966"/>
    </reaction>
</comment>
<evidence type="ECO:0000256" key="15">
    <source>
        <dbReference type="ARBA" id="ARBA00044898"/>
    </source>
</evidence>
<evidence type="ECO:0000256" key="6">
    <source>
        <dbReference type="ARBA" id="ARBA00022989"/>
    </source>
</evidence>
<evidence type="ECO:0000256" key="26">
    <source>
        <dbReference type="SAM" id="Phobius"/>
    </source>
</evidence>
<comment type="catalytic activity">
    <reaction evidence="13">
        <text>L-lysyl-L-alpha-amino acid(out) = L-lysyl-L-alpha-amino acid(in)</text>
        <dbReference type="Rhea" id="RHEA:79387"/>
        <dbReference type="ChEBI" id="CHEBI:229965"/>
    </reaction>
</comment>
<evidence type="ECO:0000256" key="8">
    <source>
        <dbReference type="ARBA" id="ARBA00023228"/>
    </source>
</evidence>
<feature type="transmembrane region" description="Helical" evidence="26">
    <location>
        <begin position="355"/>
        <end position="376"/>
    </location>
</feature>
<comment type="caution">
    <text evidence="28">The sequence shown here is derived from an EMBL/GenBank/DDBJ whole genome shotgun (WGS) entry which is preliminary data.</text>
</comment>
<dbReference type="InterPro" id="IPR020846">
    <property type="entry name" value="MFS_dom"/>
</dbReference>
<evidence type="ECO:0000256" key="4">
    <source>
        <dbReference type="ARBA" id="ARBA00022448"/>
    </source>
</evidence>
<evidence type="ECO:0000256" key="16">
    <source>
        <dbReference type="ARBA" id="ARBA00044899"/>
    </source>
</evidence>
<comment type="catalytic activity">
    <reaction evidence="9">
        <text>L-lysyl-L-alanine(out) = L-lysyl-L-alanine(in)</text>
        <dbReference type="Rhea" id="RHEA:79399"/>
        <dbReference type="ChEBI" id="CHEBI:229954"/>
    </reaction>
</comment>
<dbReference type="EMBL" id="JAGDYM010000016">
    <property type="protein sequence ID" value="MBO1903017.1"/>
    <property type="molecule type" value="Genomic_DNA"/>
</dbReference>
<evidence type="ECO:0000313" key="29">
    <source>
        <dbReference type="Proteomes" id="UP000664382"/>
    </source>
</evidence>
<evidence type="ECO:0000256" key="24">
    <source>
        <dbReference type="ARBA" id="ARBA00045709"/>
    </source>
</evidence>
<comment type="catalytic activity">
    <reaction evidence="19">
        <text>L-histidyl-L-alpha-amino acid(out) = L-histidyl-L-alpha-amino acid(in)</text>
        <dbReference type="Rhea" id="RHEA:79379"/>
        <dbReference type="ChEBI" id="CHEBI:229964"/>
    </reaction>
</comment>
<dbReference type="GO" id="GO:0022857">
    <property type="term" value="F:transmembrane transporter activity"/>
    <property type="evidence" value="ECO:0007669"/>
    <property type="project" value="InterPro"/>
</dbReference>
<organism evidence="28 29">
    <name type="scientific">Leucobacter weissii</name>
    <dbReference type="NCBI Taxonomy" id="1983706"/>
    <lineage>
        <taxon>Bacteria</taxon>
        <taxon>Bacillati</taxon>
        <taxon>Actinomycetota</taxon>
        <taxon>Actinomycetes</taxon>
        <taxon>Micrococcales</taxon>
        <taxon>Microbacteriaceae</taxon>
        <taxon>Leucobacter</taxon>
    </lineage>
</organism>
<comment type="catalytic activity">
    <reaction evidence="17">
        <text>L-lysyl-L-lysine(out) = L-lysyl-L-lysine(in)</text>
        <dbReference type="Rhea" id="RHEA:79403"/>
        <dbReference type="ChEBI" id="CHEBI:229956"/>
    </reaction>
</comment>
<dbReference type="PANTHER" id="PTHR23512">
    <property type="entry name" value="MAJOR FACILITATOR SUPERFAMILY DOMAIN-CONTAINING PROTEIN 1"/>
    <property type="match status" value="1"/>
</dbReference>
<keyword evidence="8" id="KW-0458">Lysosome</keyword>
<evidence type="ECO:0000256" key="25">
    <source>
        <dbReference type="ARBA" id="ARBA00046376"/>
    </source>
</evidence>
<evidence type="ECO:0000256" key="2">
    <source>
        <dbReference type="ARBA" id="ARBA00004651"/>
    </source>
</evidence>
<dbReference type="SUPFAM" id="SSF103473">
    <property type="entry name" value="MFS general substrate transporter"/>
    <property type="match status" value="1"/>
</dbReference>
<feature type="transmembrane region" description="Helical" evidence="26">
    <location>
        <begin position="78"/>
        <end position="98"/>
    </location>
</feature>
<evidence type="ECO:0000256" key="11">
    <source>
        <dbReference type="ARBA" id="ARBA00044881"/>
    </source>
</evidence>
<proteinExistence type="inferred from homology"/>
<dbReference type="Gene3D" id="1.20.1250.20">
    <property type="entry name" value="MFS general substrate transporter like domains"/>
    <property type="match status" value="2"/>
</dbReference>
<protein>
    <recommendedName>
        <fullName evidence="22">Lysosomal dipeptide transporter MFSD1</fullName>
    </recommendedName>
    <alternativeName>
        <fullName evidence="23">Major facilitator superfamily domain-containing protein 1</fullName>
    </alternativeName>
</protein>
<accession>A0A939MQD2</accession>
<gene>
    <name evidence="28" type="ORF">J4H92_13805</name>
</gene>
<keyword evidence="4" id="KW-0813">Transport</keyword>
<dbReference type="PANTHER" id="PTHR23512:SF3">
    <property type="entry name" value="MAJOR FACILITATOR SUPERFAMILY DOMAIN-CONTAINING PROTEIN 1"/>
    <property type="match status" value="1"/>
</dbReference>
<feature type="transmembrane region" description="Helical" evidence="26">
    <location>
        <begin position="163"/>
        <end position="187"/>
    </location>
</feature>
<evidence type="ECO:0000256" key="20">
    <source>
        <dbReference type="ARBA" id="ARBA00044919"/>
    </source>
</evidence>
<evidence type="ECO:0000313" key="28">
    <source>
        <dbReference type="EMBL" id="MBO1903017.1"/>
    </source>
</evidence>
<comment type="catalytic activity">
    <reaction evidence="18">
        <text>L-arginyl-glycine(out) = L-arginyl-glycine(in)</text>
        <dbReference type="Rhea" id="RHEA:79391"/>
        <dbReference type="ChEBI" id="CHEBI:229955"/>
    </reaction>
</comment>
<evidence type="ECO:0000256" key="9">
    <source>
        <dbReference type="ARBA" id="ARBA00044876"/>
    </source>
</evidence>
<evidence type="ECO:0000256" key="1">
    <source>
        <dbReference type="ARBA" id="ARBA00004155"/>
    </source>
</evidence>
<dbReference type="CDD" id="cd06174">
    <property type="entry name" value="MFS"/>
    <property type="match status" value="1"/>
</dbReference>
<feature type="transmembrane region" description="Helical" evidence="26">
    <location>
        <begin position="104"/>
        <end position="125"/>
    </location>
</feature>
<comment type="function">
    <text evidence="24">Lysosomal dipeptide uniporter that selectively exports lysine, arginine or histidine-containing dipeptides with a net positive charge from the lysosome lumen into the cytosol. Could play a role in a specific type of protein O-glycosylation indirectly regulating macrophages migration and tissue invasion. Also essential for liver homeostasis.</text>
</comment>
<comment type="catalytic activity">
    <reaction evidence="10">
        <text>L-histidyl-glycine(out) = L-histidyl-glycine(in)</text>
        <dbReference type="Rhea" id="RHEA:79395"/>
        <dbReference type="ChEBI" id="CHEBI:229957"/>
    </reaction>
</comment>
<comment type="catalytic activity">
    <reaction evidence="11">
        <text>L-alpha-aminoacyl-L-arginine(out) = L-alpha-aminoacyl-L-arginine(in)</text>
        <dbReference type="Rhea" id="RHEA:79367"/>
        <dbReference type="ChEBI" id="CHEBI:229968"/>
    </reaction>
</comment>
<comment type="catalytic activity">
    <reaction evidence="15">
        <text>L-aspartyl-L-lysine(out) = L-aspartyl-L-lysine(in)</text>
        <dbReference type="Rhea" id="RHEA:79411"/>
        <dbReference type="ChEBI" id="CHEBI:229953"/>
    </reaction>
</comment>
<dbReference type="InterPro" id="IPR036259">
    <property type="entry name" value="MFS_trans_sf"/>
</dbReference>
<dbReference type="RefSeq" id="WP_208098768.1">
    <property type="nucleotide sequence ID" value="NZ_JAGDYM010000016.1"/>
</dbReference>
<dbReference type="InterPro" id="IPR052187">
    <property type="entry name" value="MFSD1"/>
</dbReference>
<feature type="transmembrane region" description="Helical" evidence="26">
    <location>
        <begin position="329"/>
        <end position="349"/>
    </location>
</feature>
<evidence type="ECO:0000256" key="3">
    <source>
        <dbReference type="ARBA" id="ARBA00008335"/>
    </source>
</evidence>
<comment type="catalytic activity">
    <reaction evidence="12">
        <text>L-alpha-aminoacyl-L-histidine(out) = L-alpha-aminoacyl-L-histidine(in)</text>
        <dbReference type="Rhea" id="RHEA:79375"/>
        <dbReference type="ChEBI" id="CHEBI:229967"/>
    </reaction>
</comment>
<keyword evidence="7 26" id="KW-0472">Membrane</keyword>
<evidence type="ECO:0000256" key="19">
    <source>
        <dbReference type="ARBA" id="ARBA00044912"/>
    </source>
</evidence>
<evidence type="ECO:0000256" key="5">
    <source>
        <dbReference type="ARBA" id="ARBA00022692"/>
    </source>
</evidence>
<keyword evidence="6 26" id="KW-1133">Transmembrane helix</keyword>
<comment type="catalytic activity">
    <reaction evidence="16">
        <text>L-arginyl-L-alpha-amino acid(out) = L-arginyl-L-alpha-amino acid(in)</text>
        <dbReference type="Rhea" id="RHEA:79371"/>
        <dbReference type="ChEBI" id="CHEBI:84315"/>
    </reaction>
</comment>
<feature type="transmembrane region" description="Helical" evidence="26">
    <location>
        <begin position="432"/>
        <end position="450"/>
    </location>
</feature>